<evidence type="ECO:0000313" key="1">
    <source>
        <dbReference type="EMBL" id="OGG87516.1"/>
    </source>
</evidence>
<protein>
    <submittedName>
        <fullName evidence="1">Uncharacterized protein</fullName>
    </submittedName>
</protein>
<dbReference type="STRING" id="1798561.A3B87_01490"/>
<organism evidence="1 2">
    <name type="scientific">Candidatus Kuenenbacteria bacterium RIFCSPHIGHO2_02_FULL_39_13</name>
    <dbReference type="NCBI Taxonomy" id="1798561"/>
    <lineage>
        <taxon>Bacteria</taxon>
        <taxon>Candidatus Kueneniibacteriota</taxon>
    </lineage>
</organism>
<name>A0A1F6FNT3_9BACT</name>
<accession>A0A1F6FNT3</accession>
<gene>
    <name evidence="1" type="ORF">A3B87_01490</name>
</gene>
<evidence type="ECO:0000313" key="2">
    <source>
        <dbReference type="Proteomes" id="UP000179136"/>
    </source>
</evidence>
<reference evidence="1 2" key="1">
    <citation type="journal article" date="2016" name="Nat. Commun.">
        <title>Thousands of microbial genomes shed light on interconnected biogeochemical processes in an aquifer system.</title>
        <authorList>
            <person name="Anantharaman K."/>
            <person name="Brown C.T."/>
            <person name="Hug L.A."/>
            <person name="Sharon I."/>
            <person name="Castelle C.J."/>
            <person name="Probst A.J."/>
            <person name="Thomas B.C."/>
            <person name="Singh A."/>
            <person name="Wilkins M.J."/>
            <person name="Karaoz U."/>
            <person name="Brodie E.L."/>
            <person name="Williams K.H."/>
            <person name="Hubbard S.S."/>
            <person name="Banfield J.F."/>
        </authorList>
    </citation>
    <scope>NUCLEOTIDE SEQUENCE [LARGE SCALE GENOMIC DNA]</scope>
</reference>
<sequence length="66" mass="8056">MNNDAKIYRAWKARLFSFCWQHGVDINNYSEEIIREYFTDGKTVRQAYDELLSELPDNYEPEEREF</sequence>
<dbReference type="Proteomes" id="UP000179136">
    <property type="component" value="Unassembled WGS sequence"/>
</dbReference>
<proteinExistence type="predicted"/>
<comment type="caution">
    <text evidence="1">The sequence shown here is derived from an EMBL/GenBank/DDBJ whole genome shotgun (WGS) entry which is preliminary data.</text>
</comment>
<dbReference type="EMBL" id="MFMW01000010">
    <property type="protein sequence ID" value="OGG87516.1"/>
    <property type="molecule type" value="Genomic_DNA"/>
</dbReference>
<dbReference type="AlphaFoldDB" id="A0A1F6FNT3"/>